<keyword evidence="2" id="KW-0472">Membrane</keyword>
<name>A0A839PYG6_9MICO</name>
<evidence type="ECO:0008006" key="5">
    <source>
        <dbReference type="Google" id="ProtNLM"/>
    </source>
</evidence>
<evidence type="ECO:0000256" key="2">
    <source>
        <dbReference type="SAM" id="Phobius"/>
    </source>
</evidence>
<reference evidence="3 4" key="1">
    <citation type="submission" date="2020-08" db="EMBL/GenBank/DDBJ databases">
        <title>Genomic Encyclopedia of Type Strains, Phase IV (KMG-V): Genome sequencing to study the core and pangenomes of soil and plant-associated prokaryotes.</title>
        <authorList>
            <person name="Whitman W."/>
        </authorList>
    </citation>
    <scope>NUCLEOTIDE SEQUENCE [LARGE SCALE GENOMIC DNA]</scope>
    <source>
        <strain evidence="3 4">B3ACCR2</strain>
    </source>
</reference>
<feature type="transmembrane region" description="Helical" evidence="2">
    <location>
        <begin position="478"/>
        <end position="497"/>
    </location>
</feature>
<feature type="transmembrane region" description="Helical" evidence="2">
    <location>
        <begin position="32"/>
        <end position="52"/>
    </location>
</feature>
<accession>A0A839PYG6</accession>
<feature type="transmembrane region" description="Helical" evidence="2">
    <location>
        <begin position="376"/>
        <end position="397"/>
    </location>
</feature>
<comment type="caution">
    <text evidence="3">The sequence shown here is derived from an EMBL/GenBank/DDBJ whole genome shotgun (WGS) entry which is preliminary data.</text>
</comment>
<gene>
    <name evidence="3" type="ORF">FHW14_000581</name>
</gene>
<dbReference type="EMBL" id="JACHVT010000001">
    <property type="protein sequence ID" value="MBB2985441.1"/>
    <property type="molecule type" value="Genomic_DNA"/>
</dbReference>
<feature type="transmembrane region" description="Helical" evidence="2">
    <location>
        <begin position="273"/>
        <end position="292"/>
    </location>
</feature>
<feature type="transmembrane region" description="Helical" evidence="2">
    <location>
        <begin position="64"/>
        <end position="83"/>
    </location>
</feature>
<feature type="transmembrane region" description="Helical" evidence="2">
    <location>
        <begin position="503"/>
        <end position="522"/>
    </location>
</feature>
<protein>
    <recommendedName>
        <fullName evidence="5">4-amino-4-deoxy-L-arabinose transferase-like glycosyltransferase</fullName>
    </recommendedName>
</protein>
<feature type="transmembrane region" description="Helical" evidence="2">
    <location>
        <begin position="534"/>
        <end position="554"/>
    </location>
</feature>
<organism evidence="3 4">
    <name type="scientific">Terracoccus luteus</name>
    <dbReference type="NCBI Taxonomy" id="53356"/>
    <lineage>
        <taxon>Bacteria</taxon>
        <taxon>Bacillati</taxon>
        <taxon>Actinomycetota</taxon>
        <taxon>Actinomycetes</taxon>
        <taxon>Micrococcales</taxon>
        <taxon>Intrasporangiaceae</taxon>
        <taxon>Terracoccus</taxon>
    </lineage>
</organism>
<keyword evidence="2" id="KW-0812">Transmembrane</keyword>
<evidence type="ECO:0000313" key="3">
    <source>
        <dbReference type="EMBL" id="MBB2985441.1"/>
    </source>
</evidence>
<feature type="transmembrane region" description="Helical" evidence="2">
    <location>
        <begin position="119"/>
        <end position="136"/>
    </location>
</feature>
<feature type="transmembrane region" description="Helical" evidence="2">
    <location>
        <begin position="304"/>
        <end position="322"/>
    </location>
</feature>
<evidence type="ECO:0000313" key="4">
    <source>
        <dbReference type="Proteomes" id="UP000590811"/>
    </source>
</evidence>
<feature type="transmembrane region" description="Helical" evidence="2">
    <location>
        <begin position="244"/>
        <end position="261"/>
    </location>
</feature>
<feature type="transmembrane region" description="Helical" evidence="2">
    <location>
        <begin position="334"/>
        <end position="350"/>
    </location>
</feature>
<feature type="transmembrane region" description="Helical" evidence="2">
    <location>
        <begin position="566"/>
        <end position="589"/>
    </location>
</feature>
<sequence length="771" mass="81751">MGTSVSGEATQQRMRTTPPFSPAETHGARRRAVLAVVVWSVVLAAALASALRAGAPPVDVARSLLYWAGALVLPGTVVLKALVGTRGSWLADLACGAGLGLVLELFAWVGASLTDLRGLLWAWPLATASVLLLPRARARVLRRPPHRAAAGPTVATGLAALLAVWHLDSSFMGSWALPPSGRPWFQDLLWHMGLVHEAMRSFPLGTPQVVGDGLLQYHWFSDAHLAAQALITGTAVPVVVLRTWFMPVAVLFVALTAVLGARLSRSDWGGAGAALLVSSILSAPFWPGIVTAGNHLNPLSPSQLYALPLTVLFVLVLCEIVGAPTRPVTRPSPGLVVVAVLLAVGCAGAKSSALPVVLGGVVTSLLVALVMRRRRLVLAVTAAALAVVTLAGLRLVAGGGASSGFQLLSAMSLLPPYRTLVTAKPDLDRPWLDGLVHTPGVGPLLLVALALALCIAYVRLLSFVLPFLQRSLRRDLRAWLLAGTCAVSVVPFLVLSHTGYSQFYFVQGAIPFGAVLWVWSLVELVRRSPGSRPVTVAALAVGALVTAVVGQMALSAPRATDRTAVLASLSTFVLQVGAVAAALLVVLAFALSRRRRGDARWVPVTTALLLSPIVVSGVLLTANRPDAQQVSASVRPSVQVLAQTQAAEWISRHVPDDDLVATNDHCSTGSGPACNSRQWWLSGIAGRRVLLESWGYTPSAMRLERFDDRALYDLNQSAFVSPTPEVLAALRRRGVSWLVGERSPGLTVSRDLDRLADRRYDNGRVVVYRLR</sequence>
<feature type="transmembrane region" description="Helical" evidence="2">
    <location>
        <begin position="90"/>
        <end position="113"/>
    </location>
</feature>
<feature type="transmembrane region" description="Helical" evidence="2">
    <location>
        <begin position="356"/>
        <end position="371"/>
    </location>
</feature>
<dbReference type="RefSeq" id="WP_184507814.1">
    <property type="nucleotide sequence ID" value="NZ_JACHVT010000001.1"/>
</dbReference>
<feature type="transmembrane region" description="Helical" evidence="2">
    <location>
        <begin position="148"/>
        <end position="167"/>
    </location>
</feature>
<keyword evidence="2" id="KW-1133">Transmembrane helix</keyword>
<proteinExistence type="predicted"/>
<dbReference type="Proteomes" id="UP000590811">
    <property type="component" value="Unassembled WGS sequence"/>
</dbReference>
<dbReference type="AlphaFoldDB" id="A0A839PYG6"/>
<feature type="region of interest" description="Disordered" evidence="1">
    <location>
        <begin position="1"/>
        <end position="24"/>
    </location>
</feature>
<feature type="compositionally biased region" description="Polar residues" evidence="1">
    <location>
        <begin position="1"/>
        <end position="15"/>
    </location>
</feature>
<feature type="transmembrane region" description="Helical" evidence="2">
    <location>
        <begin position="444"/>
        <end position="466"/>
    </location>
</feature>
<evidence type="ECO:0000256" key="1">
    <source>
        <dbReference type="SAM" id="MobiDB-lite"/>
    </source>
</evidence>